<feature type="compositionally biased region" description="Polar residues" evidence="1">
    <location>
        <begin position="290"/>
        <end position="305"/>
    </location>
</feature>
<dbReference type="EMBL" id="JAEPRD010000016">
    <property type="protein sequence ID" value="KAG2209277.1"/>
    <property type="molecule type" value="Genomic_DNA"/>
</dbReference>
<organism evidence="2 3">
    <name type="scientific">Mucor saturninus</name>
    <dbReference type="NCBI Taxonomy" id="64648"/>
    <lineage>
        <taxon>Eukaryota</taxon>
        <taxon>Fungi</taxon>
        <taxon>Fungi incertae sedis</taxon>
        <taxon>Mucoromycota</taxon>
        <taxon>Mucoromycotina</taxon>
        <taxon>Mucoromycetes</taxon>
        <taxon>Mucorales</taxon>
        <taxon>Mucorineae</taxon>
        <taxon>Mucoraceae</taxon>
        <taxon>Mucor</taxon>
    </lineage>
</organism>
<accession>A0A8H7RFH5</accession>
<comment type="caution">
    <text evidence="2">The sequence shown here is derived from an EMBL/GenBank/DDBJ whole genome shotgun (WGS) entry which is preliminary data.</text>
</comment>
<keyword evidence="3" id="KW-1185">Reference proteome</keyword>
<protein>
    <submittedName>
        <fullName evidence="2">Uncharacterized protein</fullName>
    </submittedName>
</protein>
<feature type="region of interest" description="Disordered" evidence="1">
    <location>
        <begin position="279"/>
        <end position="361"/>
    </location>
</feature>
<gene>
    <name evidence="2" type="ORF">INT47_005569</name>
</gene>
<dbReference type="AlphaFoldDB" id="A0A8H7RFH5"/>
<dbReference type="Proteomes" id="UP000603453">
    <property type="component" value="Unassembled WGS sequence"/>
</dbReference>
<feature type="compositionally biased region" description="Low complexity" evidence="1">
    <location>
        <begin position="322"/>
        <end position="345"/>
    </location>
</feature>
<evidence type="ECO:0000313" key="3">
    <source>
        <dbReference type="Proteomes" id="UP000603453"/>
    </source>
</evidence>
<evidence type="ECO:0000256" key="1">
    <source>
        <dbReference type="SAM" id="MobiDB-lite"/>
    </source>
</evidence>
<proteinExistence type="predicted"/>
<sequence>MNGTQNSNSRDEVIEKLASAIYDMQRKLDAMPATMKEYIYLPVGQHCECCSKVKKVVKSNGTSGITSRSGYVTARNSAAKQMYKAVVKAVVYYKEFVIPNGIHTSCNSLGVRSILAREYTKTNVVDAVATYLRSLTDMYDENEARARAKTPYNNVFTICQHMLKALFQDRFGKSGVTWTGIPANDKRSGLNVGTPVEVYPGDIASIIDAENPMLPMHLADKNWISRIMIQIMLRNTARPDAIARDAAGSVLSRLEDVGVNSGSEERYGDLDLSMFENVFSIPDNRPPQPSTSSALKPNPVLTSLPASEAPPHTDSPPPTSPPVTSAPVTSAPVTSAPALSTPTTTRPKAEAISTFTACEKS</sequence>
<reference evidence="2" key="1">
    <citation type="submission" date="2020-12" db="EMBL/GenBank/DDBJ databases">
        <title>Metabolic potential, ecology and presence of endohyphal bacteria is reflected in genomic diversity of Mucoromycotina.</title>
        <authorList>
            <person name="Muszewska A."/>
            <person name="Okrasinska A."/>
            <person name="Steczkiewicz K."/>
            <person name="Drgas O."/>
            <person name="Orlowska M."/>
            <person name="Perlinska-Lenart U."/>
            <person name="Aleksandrzak-Piekarczyk T."/>
            <person name="Szatraj K."/>
            <person name="Zielenkiewicz U."/>
            <person name="Pilsyk S."/>
            <person name="Malc E."/>
            <person name="Mieczkowski P."/>
            <person name="Kruszewska J.S."/>
            <person name="Biernat P."/>
            <person name="Pawlowska J."/>
        </authorList>
    </citation>
    <scope>NUCLEOTIDE SEQUENCE</scope>
    <source>
        <strain evidence="2">WA0000017839</strain>
    </source>
</reference>
<evidence type="ECO:0000313" key="2">
    <source>
        <dbReference type="EMBL" id="KAG2209277.1"/>
    </source>
</evidence>
<name>A0A8H7RFH5_9FUNG</name>